<keyword evidence="1" id="KW-0677">Repeat</keyword>
<dbReference type="RefSeq" id="WP_158061636.1">
    <property type="nucleotide sequence ID" value="NZ_CP044427.1"/>
</dbReference>
<dbReference type="PROSITE" id="PS50893">
    <property type="entry name" value="ABC_TRANSPORTER_2"/>
    <property type="match status" value="2"/>
</dbReference>
<dbReference type="InterPro" id="IPR003593">
    <property type="entry name" value="AAA+_ATPase"/>
</dbReference>
<dbReference type="KEGG" id="serw:FY030_11550"/>
<evidence type="ECO:0000259" key="4">
    <source>
        <dbReference type="PROSITE" id="PS50893"/>
    </source>
</evidence>
<dbReference type="InterPro" id="IPR003439">
    <property type="entry name" value="ABC_transporter-like_ATP-bd"/>
</dbReference>
<evidence type="ECO:0000256" key="3">
    <source>
        <dbReference type="ARBA" id="ARBA00022840"/>
    </source>
</evidence>
<dbReference type="GO" id="GO:0005524">
    <property type="term" value="F:ATP binding"/>
    <property type="evidence" value="ECO:0007669"/>
    <property type="project" value="UniProtKB-KW"/>
</dbReference>
<dbReference type="FunFam" id="3.40.50.300:FF:001320">
    <property type="entry name" value="Heme ABC transporter ATP-binding protein"/>
    <property type="match status" value="1"/>
</dbReference>
<dbReference type="Proteomes" id="UP000326546">
    <property type="component" value="Chromosome"/>
</dbReference>
<dbReference type="SMART" id="SM00382">
    <property type="entry name" value="AAA"/>
    <property type="match status" value="2"/>
</dbReference>
<keyword evidence="3 5" id="KW-0067">ATP-binding</keyword>
<name>A0A5J6V7F5_9MICO</name>
<dbReference type="InterPro" id="IPR050611">
    <property type="entry name" value="ABCF"/>
</dbReference>
<organism evidence="5 6">
    <name type="scientific">Ornithinimicrobium pratense</name>
    <dbReference type="NCBI Taxonomy" id="2593973"/>
    <lineage>
        <taxon>Bacteria</taxon>
        <taxon>Bacillati</taxon>
        <taxon>Actinomycetota</taxon>
        <taxon>Actinomycetes</taxon>
        <taxon>Micrococcales</taxon>
        <taxon>Ornithinimicrobiaceae</taxon>
        <taxon>Ornithinimicrobium</taxon>
    </lineage>
</organism>
<dbReference type="CDD" id="cd03221">
    <property type="entry name" value="ABCF_EF-3"/>
    <property type="match status" value="2"/>
</dbReference>
<dbReference type="PROSITE" id="PS00211">
    <property type="entry name" value="ABC_TRANSPORTER_1"/>
    <property type="match status" value="1"/>
</dbReference>
<reference evidence="5 6" key="1">
    <citation type="submission" date="2019-09" db="EMBL/GenBank/DDBJ databases">
        <title>Serinicoccus pratensis sp. nov., isolated from meadow soil.</title>
        <authorList>
            <person name="Zhang W."/>
        </authorList>
    </citation>
    <scope>NUCLEOTIDE SEQUENCE [LARGE SCALE GENOMIC DNA]</scope>
    <source>
        <strain evidence="5 6">W204</strain>
    </source>
</reference>
<dbReference type="AlphaFoldDB" id="A0A5J6V7F5"/>
<protein>
    <submittedName>
        <fullName evidence="5">ABC-F family ATP-binding cassette domain-containing protein</fullName>
    </submittedName>
</protein>
<dbReference type="PANTHER" id="PTHR19211">
    <property type="entry name" value="ATP-BINDING TRANSPORT PROTEIN-RELATED"/>
    <property type="match status" value="1"/>
</dbReference>
<dbReference type="InterPro" id="IPR017871">
    <property type="entry name" value="ABC_transporter-like_CS"/>
</dbReference>
<keyword evidence="6" id="KW-1185">Reference proteome</keyword>
<accession>A0A5J6V7F5</accession>
<evidence type="ECO:0000256" key="1">
    <source>
        <dbReference type="ARBA" id="ARBA00022737"/>
    </source>
</evidence>
<dbReference type="PANTHER" id="PTHR19211:SF123">
    <property type="entry name" value="ABC TRANSPORTER"/>
    <property type="match status" value="1"/>
</dbReference>
<feature type="domain" description="ABC transporter" evidence="4">
    <location>
        <begin position="5"/>
        <end position="266"/>
    </location>
</feature>
<dbReference type="SUPFAM" id="SSF52540">
    <property type="entry name" value="P-loop containing nucleoside triphosphate hydrolases"/>
    <property type="match status" value="2"/>
</dbReference>
<keyword evidence="2" id="KW-0547">Nucleotide-binding</keyword>
<proteinExistence type="predicted"/>
<dbReference type="OrthoDB" id="3239744at2"/>
<dbReference type="EMBL" id="CP044427">
    <property type="protein sequence ID" value="QFG69254.1"/>
    <property type="molecule type" value="Genomic_DNA"/>
</dbReference>
<evidence type="ECO:0000256" key="2">
    <source>
        <dbReference type="ARBA" id="ARBA00022741"/>
    </source>
</evidence>
<dbReference type="GO" id="GO:0016887">
    <property type="term" value="F:ATP hydrolysis activity"/>
    <property type="evidence" value="ECO:0007669"/>
    <property type="project" value="InterPro"/>
</dbReference>
<gene>
    <name evidence="5" type="ORF">FY030_11550</name>
</gene>
<dbReference type="Pfam" id="PF00005">
    <property type="entry name" value="ABC_tran"/>
    <property type="match status" value="2"/>
</dbReference>
<evidence type="ECO:0000313" key="6">
    <source>
        <dbReference type="Proteomes" id="UP000326546"/>
    </source>
</evidence>
<dbReference type="InterPro" id="IPR027417">
    <property type="entry name" value="P-loop_NTPase"/>
</dbReference>
<dbReference type="Gene3D" id="3.40.50.300">
    <property type="entry name" value="P-loop containing nucleotide triphosphate hydrolases"/>
    <property type="match status" value="2"/>
</dbReference>
<evidence type="ECO:0000313" key="5">
    <source>
        <dbReference type="EMBL" id="QFG69254.1"/>
    </source>
</evidence>
<feature type="domain" description="ABC transporter" evidence="4">
    <location>
        <begin position="358"/>
        <end position="558"/>
    </location>
</feature>
<sequence length="562" mass="60273">MTATIQARDVAAGHGATLLFSGLDLVVAPGDVVGLVGPNGAGKSTLLHVLAGRRPPEAGEVIVSPRTAHLGLLTQEADALEGETIRHSLARRTGVAEAEARMDAAAQQLGDHPEDEASGTAYSTALEAWLALGGADLDERAEQVAARLGLAVDLDREVRTLSGGQAARVGLAGLLLSRYDGYLLDEPTNDLDAAGLDLLEEFVHGLEAPVVLVSHDRAFLSATVTTVVEIDRSLQRVVAYGGGYDAYLEERSITRRHAREAYEEYAERRRGLESRARMQREWMSKGVRNANKKSARRQEKDKFIRAHQVATSEKQAAKAHQTERMIERLDVVEEPRKEWSLQFSIAQAPRSGDVVAVARGAVVRRSGPTGSFTLGPVDLQLDLGDRVAITGPNGSGKTTLLALLTGQVAPDEGAVSLGSRVVVGEVDQARRLLDAADETPLARVFALELPEWTDADRRTLLAKFGLTGGHVGRSASTLSPGERTRAALALLQARGVNLLVLDEPTNHLDLPAIEQLEQALEAFDGTLLVVTHDRRMLETVRLTRRWEVDAGTVAEVLPGAGG</sequence>